<evidence type="ECO:0000313" key="3">
    <source>
        <dbReference type="Proteomes" id="UP001596143"/>
    </source>
</evidence>
<dbReference type="EMBL" id="JBHSPF010000009">
    <property type="protein sequence ID" value="MFC5627613.1"/>
    <property type="molecule type" value="Genomic_DNA"/>
</dbReference>
<accession>A0ABW0U2K1</accession>
<feature type="transmembrane region" description="Helical" evidence="1">
    <location>
        <begin position="196"/>
        <end position="217"/>
    </location>
</feature>
<sequence>MPDDHQLLERFRFGDETAFQELIEKYYRQVQTFSRQMGLASSALVHVMNEAFLEAYRNGSSWTGKTFRTRLFQKVHTLVIDQLSTHEKTEQQYDQKEIGAWFQTAQGTFTSEKASFLLHDLHDFSIEQTGEILHIDNEETKQAREKFLAQLSKHGRKTEEAQARWKETFAALPDEVTPQEIWSYIQKARKQRRIKIAQFIAVGGTLSILSLGIFLLISPSVLIPDEKGPEPAPMEMEETEEGINS</sequence>
<evidence type="ECO:0000256" key="1">
    <source>
        <dbReference type="SAM" id="Phobius"/>
    </source>
</evidence>
<dbReference type="SUPFAM" id="SSF88946">
    <property type="entry name" value="Sigma2 domain of RNA polymerase sigma factors"/>
    <property type="match status" value="1"/>
</dbReference>
<reference evidence="3" key="1">
    <citation type="journal article" date="2019" name="Int. J. Syst. Evol. Microbiol.">
        <title>The Global Catalogue of Microorganisms (GCM) 10K type strain sequencing project: providing services to taxonomists for standard genome sequencing and annotation.</title>
        <authorList>
            <consortium name="The Broad Institute Genomics Platform"/>
            <consortium name="The Broad Institute Genome Sequencing Center for Infectious Disease"/>
            <person name="Wu L."/>
            <person name="Ma J."/>
        </authorList>
    </citation>
    <scope>NUCLEOTIDE SEQUENCE [LARGE SCALE GENOMIC DNA]</scope>
    <source>
        <strain evidence="3">CGMCC 1.15790</strain>
    </source>
</reference>
<keyword evidence="1" id="KW-0472">Membrane</keyword>
<name>A0ABW0U2K1_9BACI</name>
<evidence type="ECO:0000313" key="2">
    <source>
        <dbReference type="EMBL" id="MFC5627613.1"/>
    </source>
</evidence>
<keyword evidence="1" id="KW-1133">Transmembrane helix</keyword>
<gene>
    <name evidence="2" type="ORF">ACFPTR_01705</name>
</gene>
<dbReference type="Gene3D" id="1.10.1740.10">
    <property type="match status" value="1"/>
</dbReference>
<keyword evidence="1" id="KW-0812">Transmembrane</keyword>
<comment type="caution">
    <text evidence="2">The sequence shown here is derived from an EMBL/GenBank/DDBJ whole genome shotgun (WGS) entry which is preliminary data.</text>
</comment>
<keyword evidence="3" id="KW-1185">Reference proteome</keyword>
<proteinExistence type="predicted"/>
<dbReference type="RefSeq" id="WP_270896620.1">
    <property type="nucleotide sequence ID" value="NZ_JBHSPF010000009.1"/>
</dbReference>
<organism evidence="2 3">
    <name type="scientific">Aliibacillus thermotolerans</name>
    <dbReference type="NCBI Taxonomy" id="1834418"/>
    <lineage>
        <taxon>Bacteria</taxon>
        <taxon>Bacillati</taxon>
        <taxon>Bacillota</taxon>
        <taxon>Bacilli</taxon>
        <taxon>Bacillales</taxon>
        <taxon>Bacillaceae</taxon>
        <taxon>Aliibacillus</taxon>
    </lineage>
</organism>
<dbReference type="Proteomes" id="UP001596143">
    <property type="component" value="Unassembled WGS sequence"/>
</dbReference>
<protein>
    <submittedName>
        <fullName evidence="2">RNA polymerase sigma factor</fullName>
    </submittedName>
</protein>
<dbReference type="InterPro" id="IPR013325">
    <property type="entry name" value="RNA_pol_sigma_r2"/>
</dbReference>